<evidence type="ECO:0000313" key="7">
    <source>
        <dbReference type="Proteomes" id="UP001149163"/>
    </source>
</evidence>
<dbReference type="GeneID" id="81430593"/>
<dbReference type="InterPro" id="IPR037353">
    <property type="entry name" value="ASH2"/>
</dbReference>
<evidence type="ECO:0000256" key="1">
    <source>
        <dbReference type="ARBA" id="ARBA00004123"/>
    </source>
</evidence>
<evidence type="ECO:0000256" key="4">
    <source>
        <dbReference type="SAM" id="MobiDB-lite"/>
    </source>
</evidence>
<protein>
    <recommendedName>
        <fullName evidence="5">SPRY domain-containing protein</fullName>
    </recommendedName>
</protein>
<dbReference type="AlphaFoldDB" id="A0A9W9HQJ7"/>
<dbReference type="GO" id="GO:0000976">
    <property type="term" value="F:transcription cis-regulatory region binding"/>
    <property type="evidence" value="ECO:0007669"/>
    <property type="project" value="TreeGrafter"/>
</dbReference>
<name>A0A9W9HQJ7_9EURO</name>
<comment type="subcellular location">
    <subcellularLocation>
        <location evidence="1">Nucleus</location>
    </subcellularLocation>
</comment>
<dbReference type="SUPFAM" id="SSF49899">
    <property type="entry name" value="Concanavalin A-like lectins/glucanases"/>
    <property type="match status" value="1"/>
</dbReference>
<dbReference type="PANTHER" id="PTHR10598:SF0">
    <property type="entry name" value="SET1_ASH2 HISTONE METHYLTRANSFERASE COMPLEX SUBUNIT ASH2"/>
    <property type="match status" value="1"/>
</dbReference>
<keyword evidence="7" id="KW-1185">Reference proteome</keyword>
<feature type="region of interest" description="Disordered" evidence="4">
    <location>
        <begin position="600"/>
        <end position="628"/>
    </location>
</feature>
<dbReference type="InterPro" id="IPR013320">
    <property type="entry name" value="ConA-like_dom_sf"/>
</dbReference>
<evidence type="ECO:0000313" key="6">
    <source>
        <dbReference type="EMBL" id="KAJ5152815.1"/>
    </source>
</evidence>
<feature type="compositionally biased region" description="Polar residues" evidence="4">
    <location>
        <begin position="37"/>
        <end position="50"/>
    </location>
</feature>
<dbReference type="OrthoDB" id="10266026at2759"/>
<evidence type="ECO:0000259" key="5">
    <source>
        <dbReference type="SMART" id="SM00449"/>
    </source>
</evidence>
<dbReference type="CDD" id="cd12872">
    <property type="entry name" value="SPRY_Ash2"/>
    <property type="match status" value="1"/>
</dbReference>
<feature type="compositionally biased region" description="Low complexity" evidence="4">
    <location>
        <begin position="1"/>
        <end position="19"/>
    </location>
</feature>
<organism evidence="6 7">
    <name type="scientific">Penicillium canariense</name>
    <dbReference type="NCBI Taxonomy" id="189055"/>
    <lineage>
        <taxon>Eukaryota</taxon>
        <taxon>Fungi</taxon>
        <taxon>Dikarya</taxon>
        <taxon>Ascomycota</taxon>
        <taxon>Pezizomycotina</taxon>
        <taxon>Eurotiomycetes</taxon>
        <taxon>Eurotiomycetidae</taxon>
        <taxon>Eurotiales</taxon>
        <taxon>Aspergillaceae</taxon>
        <taxon>Penicillium</taxon>
    </lineage>
</organism>
<gene>
    <name evidence="6" type="ORF">N7482_009293</name>
</gene>
<proteinExistence type="inferred from homology"/>
<dbReference type="RefSeq" id="XP_056539123.1">
    <property type="nucleotide sequence ID" value="XM_056691417.1"/>
</dbReference>
<keyword evidence="2" id="KW-0539">Nucleus</keyword>
<evidence type="ECO:0000256" key="3">
    <source>
        <dbReference type="ARBA" id="ARBA00038149"/>
    </source>
</evidence>
<comment type="caution">
    <text evidence="6">The sequence shown here is derived from an EMBL/GenBank/DDBJ whole genome shotgun (WGS) entry which is preliminary data.</text>
</comment>
<dbReference type="PANTHER" id="PTHR10598">
    <property type="entry name" value="SET1/ASH2 HISTONE METHYLTRANSFERASE COMPLEX SUBUNIT ASH2"/>
    <property type="match status" value="1"/>
</dbReference>
<dbReference type="Gene3D" id="2.60.120.920">
    <property type="match status" value="1"/>
</dbReference>
<feature type="region of interest" description="Disordered" evidence="4">
    <location>
        <begin position="1"/>
        <end position="87"/>
    </location>
</feature>
<reference evidence="6" key="1">
    <citation type="submission" date="2022-11" db="EMBL/GenBank/DDBJ databases">
        <authorList>
            <person name="Petersen C."/>
        </authorList>
    </citation>
    <scope>NUCLEOTIDE SEQUENCE</scope>
    <source>
        <strain evidence="6">IBT 26290</strain>
    </source>
</reference>
<dbReference type="EMBL" id="JAPQKN010000007">
    <property type="protein sequence ID" value="KAJ5152815.1"/>
    <property type="molecule type" value="Genomic_DNA"/>
</dbReference>
<comment type="similarity">
    <text evidence="3">Belongs to the cclA family.</text>
</comment>
<dbReference type="InterPro" id="IPR003877">
    <property type="entry name" value="SPRY_dom"/>
</dbReference>
<feature type="compositionally biased region" description="Basic residues" evidence="4">
    <location>
        <begin position="58"/>
        <end position="70"/>
    </location>
</feature>
<dbReference type="GO" id="GO:0048188">
    <property type="term" value="C:Set1C/COMPASS complex"/>
    <property type="evidence" value="ECO:0007669"/>
    <property type="project" value="InterPro"/>
</dbReference>
<dbReference type="InterPro" id="IPR043136">
    <property type="entry name" value="B30.2/SPRY_sf"/>
</dbReference>
<dbReference type="Proteomes" id="UP001149163">
    <property type="component" value="Unassembled WGS sequence"/>
</dbReference>
<feature type="domain" description="SPRY" evidence="5">
    <location>
        <begin position="215"/>
        <end position="482"/>
    </location>
</feature>
<accession>A0A9W9HQJ7</accession>
<sequence>MASSQAPGSSAPSSNINSPLLPPGNGPLLNGALSDLNGRSSPAPASNASIQGGDAARAKRNKRDSRKKREAKGLDTESVPPPKKRAIAASIARSSSELSILRPLLLAEPRTSDLYPPQKRQLNLVTSKISQVLGQSWDFYEVVDKLTNKNGFRYSYAIGDPGFPHIKYRQTDVQPYHARFSFEDSPAAISFSEDARAVTTSAAWHTARANVCAREGSYYYEARVISGRVNNALAAPQKGGADASPRGHVRLGFARREADLDVNVGVDCYGYGIRDVNGEVVNRMRCEPFPKDKAIDVKENINEGINEGDVIGMLITLPPLSLHKKIVEGNYDPAVDGDGSDHSSRAPTATNIIRDRIPFHYKSDFCWQQSNIFSTKHLRDYAFNLKETPTFGPPSPLNSEDASLRTLPGSSITIFKNGVKMGTPFKELYAFLPPASRLANGTNNLGIGERENADDGMIGYYPAVSCYGGGAVECRFEDPWWFGPPEQNDSGEPVRPMGERFNDQIVEDVIADIVDEVEAMFTWGGVDGDVIGNNNTELDGTASGAVGGSDVLQGGVGAALDSAISATAGAAGASDSAANSNQATPAATVDAAAANPVLEDAMSVDTAGTPNHAVEAPAVGSDEDVEMS</sequence>
<evidence type="ECO:0000256" key="2">
    <source>
        <dbReference type="ARBA" id="ARBA00023242"/>
    </source>
</evidence>
<dbReference type="SMART" id="SM00449">
    <property type="entry name" value="SPRY"/>
    <property type="match status" value="1"/>
</dbReference>
<reference evidence="6" key="2">
    <citation type="journal article" date="2023" name="IMA Fungus">
        <title>Comparative genomic study of the Penicillium genus elucidates a diverse pangenome and 15 lateral gene transfer events.</title>
        <authorList>
            <person name="Petersen C."/>
            <person name="Sorensen T."/>
            <person name="Nielsen M.R."/>
            <person name="Sondergaard T.E."/>
            <person name="Sorensen J.L."/>
            <person name="Fitzpatrick D.A."/>
            <person name="Frisvad J.C."/>
            <person name="Nielsen K.L."/>
        </authorList>
    </citation>
    <scope>NUCLEOTIDE SEQUENCE</scope>
    <source>
        <strain evidence="6">IBT 26290</strain>
    </source>
</reference>